<protein>
    <recommendedName>
        <fullName evidence="4">Melanin-concentrating hormone</fullName>
    </recommendedName>
</protein>
<sequence length="108" mass="12055">MVSFHTLTCSCFLLNLFPLVLLAPAFTNLDDLETTDTVFSITNSVINMDHVAHQSEHQVLNDPKGESIHALSKDSFRSIQYASPLVVVVTDCKSNHERIGGECRPVYY</sequence>
<evidence type="ECO:0000313" key="3">
    <source>
        <dbReference type="Proteomes" id="UP001329430"/>
    </source>
</evidence>
<feature type="chain" id="PRO_5042967987" description="Melanin-concentrating hormone" evidence="1">
    <location>
        <begin position="23"/>
        <end position="108"/>
    </location>
</feature>
<gene>
    <name evidence="2" type="ORF">RI129_007731</name>
</gene>
<keyword evidence="1" id="KW-0732">Signal</keyword>
<keyword evidence="3" id="KW-1185">Reference proteome</keyword>
<feature type="signal peptide" evidence="1">
    <location>
        <begin position="1"/>
        <end position="22"/>
    </location>
</feature>
<comment type="caution">
    <text evidence="2">The sequence shown here is derived from an EMBL/GenBank/DDBJ whole genome shotgun (WGS) entry which is preliminary data.</text>
</comment>
<accession>A0AAN7VE49</accession>
<evidence type="ECO:0000256" key="1">
    <source>
        <dbReference type="SAM" id="SignalP"/>
    </source>
</evidence>
<reference evidence="2 3" key="1">
    <citation type="journal article" date="2024" name="Insects">
        <title>An Improved Chromosome-Level Genome Assembly of the Firefly Pyrocoelia pectoralis.</title>
        <authorList>
            <person name="Fu X."/>
            <person name="Meyer-Rochow V.B."/>
            <person name="Ballantyne L."/>
            <person name="Zhu X."/>
        </authorList>
    </citation>
    <scope>NUCLEOTIDE SEQUENCE [LARGE SCALE GENOMIC DNA]</scope>
    <source>
        <strain evidence="2">XCY_ONT2</strain>
    </source>
</reference>
<evidence type="ECO:0000313" key="2">
    <source>
        <dbReference type="EMBL" id="KAK5643886.1"/>
    </source>
</evidence>
<organism evidence="2 3">
    <name type="scientific">Pyrocoelia pectoralis</name>
    <dbReference type="NCBI Taxonomy" id="417401"/>
    <lineage>
        <taxon>Eukaryota</taxon>
        <taxon>Metazoa</taxon>
        <taxon>Ecdysozoa</taxon>
        <taxon>Arthropoda</taxon>
        <taxon>Hexapoda</taxon>
        <taxon>Insecta</taxon>
        <taxon>Pterygota</taxon>
        <taxon>Neoptera</taxon>
        <taxon>Endopterygota</taxon>
        <taxon>Coleoptera</taxon>
        <taxon>Polyphaga</taxon>
        <taxon>Elateriformia</taxon>
        <taxon>Elateroidea</taxon>
        <taxon>Lampyridae</taxon>
        <taxon>Lampyrinae</taxon>
        <taxon>Pyrocoelia</taxon>
    </lineage>
</organism>
<dbReference type="Proteomes" id="UP001329430">
    <property type="component" value="Chromosome 5"/>
</dbReference>
<dbReference type="EMBL" id="JAVRBK010000005">
    <property type="protein sequence ID" value="KAK5643886.1"/>
    <property type="molecule type" value="Genomic_DNA"/>
</dbReference>
<dbReference type="AlphaFoldDB" id="A0AAN7VE49"/>
<evidence type="ECO:0008006" key="4">
    <source>
        <dbReference type="Google" id="ProtNLM"/>
    </source>
</evidence>
<proteinExistence type="predicted"/>
<name>A0AAN7VE49_9COLE</name>